<evidence type="ECO:0000259" key="9">
    <source>
        <dbReference type="Pfam" id="PF13579"/>
    </source>
</evidence>
<dbReference type="PANTHER" id="PTHR13036">
    <property type="entry name" value="BETA1,4 MANNOSYLTRANSFERASE"/>
    <property type="match status" value="1"/>
</dbReference>
<dbReference type="Pfam" id="PF13579">
    <property type="entry name" value="Glyco_trans_4_4"/>
    <property type="match status" value="1"/>
</dbReference>
<evidence type="ECO:0000256" key="7">
    <source>
        <dbReference type="ARBA" id="ARBA00022989"/>
    </source>
</evidence>
<comment type="caution">
    <text evidence="10">The sequence shown here is derived from an EMBL/GenBank/DDBJ whole genome shotgun (WGS) entry which is preliminary data.</text>
</comment>
<keyword evidence="8" id="KW-0472">Membrane</keyword>
<keyword evidence="6" id="KW-0256">Endoplasmic reticulum</keyword>
<proteinExistence type="predicted"/>
<evidence type="ECO:0000256" key="6">
    <source>
        <dbReference type="ARBA" id="ARBA00022824"/>
    </source>
</evidence>
<keyword evidence="11" id="KW-1185">Reference proteome</keyword>
<dbReference type="Proteomes" id="UP001230188">
    <property type="component" value="Unassembled WGS sequence"/>
</dbReference>
<protein>
    <recommendedName>
        <fullName evidence="9">Glycosyltransferase subfamily 4-like N-terminal domain-containing protein</fullName>
    </recommendedName>
</protein>
<dbReference type="InterPro" id="IPR028098">
    <property type="entry name" value="Glyco_trans_4-like_N"/>
</dbReference>
<dbReference type="Gene3D" id="3.40.50.2000">
    <property type="entry name" value="Glycogen Phosphorylase B"/>
    <property type="match status" value="2"/>
</dbReference>
<sequence>MQYHACSLAKRCRVTLIGYAGSPAVSGPNISEIRFAPPRGPRLLKLIVMMWRFARAFVRAGRADVALVQTPPAPVIFVAWLFAPVVCDWHNLGFTLSSRFRTCYYFLERLAAKLPQRHICVTAAMAGWLASQFGVVAFPAPDRPPDMFGRGDREELRKRLGLDDRPLLVSSTSWTPDEDFGMLAEALDLYGGRLLVIVTGKGELRSEFEALIRDRYSKIEVRTRWFDDPRDYASLLAAADLGLSLHSSTSGLDLPMKVVDMLGAGLPVLALEFPTIGELVHHGSNGLIFRDAKSLAEAMKTAFSQLPQLRKHAKFAERWDDMWDANVHPILLPYLEE</sequence>
<evidence type="ECO:0000256" key="2">
    <source>
        <dbReference type="ARBA" id="ARBA00004922"/>
    </source>
</evidence>
<keyword evidence="5" id="KW-0812">Transmembrane</keyword>
<dbReference type="InterPro" id="IPR026051">
    <property type="entry name" value="ALG1-like"/>
</dbReference>
<gene>
    <name evidence="10" type="ORF">CTAYLR_008067</name>
</gene>
<organism evidence="10 11">
    <name type="scientific">Chrysophaeum taylorii</name>
    <dbReference type="NCBI Taxonomy" id="2483200"/>
    <lineage>
        <taxon>Eukaryota</taxon>
        <taxon>Sar</taxon>
        <taxon>Stramenopiles</taxon>
        <taxon>Ochrophyta</taxon>
        <taxon>Pelagophyceae</taxon>
        <taxon>Pelagomonadales</taxon>
        <taxon>Pelagomonadaceae</taxon>
        <taxon>Chrysophaeum</taxon>
    </lineage>
</organism>
<evidence type="ECO:0000256" key="3">
    <source>
        <dbReference type="ARBA" id="ARBA00022676"/>
    </source>
</evidence>
<reference evidence="10" key="1">
    <citation type="submission" date="2023-01" db="EMBL/GenBank/DDBJ databases">
        <title>Metagenome sequencing of chrysophaentin producing Chrysophaeum taylorii.</title>
        <authorList>
            <person name="Davison J."/>
            <person name="Bewley C."/>
        </authorList>
    </citation>
    <scope>NUCLEOTIDE SEQUENCE</scope>
    <source>
        <strain evidence="10">NIES-1699</strain>
    </source>
</reference>
<comment type="pathway">
    <text evidence="2">Protein modification; protein glycosylation.</text>
</comment>
<accession>A0AAD7UJM3</accession>
<comment type="subcellular location">
    <subcellularLocation>
        <location evidence="1">Endoplasmic reticulum membrane</location>
        <topology evidence="1">Single-pass membrane protein</topology>
    </subcellularLocation>
</comment>
<name>A0AAD7UJM3_9STRA</name>
<evidence type="ECO:0000313" key="11">
    <source>
        <dbReference type="Proteomes" id="UP001230188"/>
    </source>
</evidence>
<dbReference type="SUPFAM" id="SSF53756">
    <property type="entry name" value="UDP-Glycosyltransferase/glycogen phosphorylase"/>
    <property type="match status" value="1"/>
</dbReference>
<keyword evidence="4" id="KW-0808">Transferase</keyword>
<keyword evidence="7" id="KW-1133">Transmembrane helix</keyword>
<dbReference type="GO" id="GO:0000030">
    <property type="term" value="F:mannosyltransferase activity"/>
    <property type="evidence" value="ECO:0007669"/>
    <property type="project" value="InterPro"/>
</dbReference>
<dbReference type="PANTHER" id="PTHR13036:SF0">
    <property type="entry name" value="CHITOBIOSYLDIPHOSPHODOLICHOL BETA-MANNOSYLTRANSFERASE"/>
    <property type="match status" value="1"/>
</dbReference>
<dbReference type="EMBL" id="JAQMWT010000145">
    <property type="protein sequence ID" value="KAJ8609248.1"/>
    <property type="molecule type" value="Genomic_DNA"/>
</dbReference>
<keyword evidence="3" id="KW-0328">Glycosyltransferase</keyword>
<dbReference type="Pfam" id="PF13692">
    <property type="entry name" value="Glyco_trans_1_4"/>
    <property type="match status" value="1"/>
</dbReference>
<evidence type="ECO:0000256" key="8">
    <source>
        <dbReference type="ARBA" id="ARBA00023136"/>
    </source>
</evidence>
<evidence type="ECO:0000256" key="5">
    <source>
        <dbReference type="ARBA" id="ARBA00022692"/>
    </source>
</evidence>
<feature type="domain" description="Glycosyltransferase subfamily 4-like N-terminal" evidence="9">
    <location>
        <begin position="8"/>
        <end position="135"/>
    </location>
</feature>
<dbReference type="AlphaFoldDB" id="A0AAD7UJM3"/>
<evidence type="ECO:0000256" key="4">
    <source>
        <dbReference type="ARBA" id="ARBA00022679"/>
    </source>
</evidence>
<evidence type="ECO:0000256" key="1">
    <source>
        <dbReference type="ARBA" id="ARBA00004389"/>
    </source>
</evidence>
<dbReference type="GO" id="GO:0005789">
    <property type="term" value="C:endoplasmic reticulum membrane"/>
    <property type="evidence" value="ECO:0007669"/>
    <property type="project" value="UniProtKB-SubCell"/>
</dbReference>
<evidence type="ECO:0000313" key="10">
    <source>
        <dbReference type="EMBL" id="KAJ8609248.1"/>
    </source>
</evidence>